<dbReference type="EMBL" id="CP000155">
    <property type="protein sequence ID" value="ABC28416.1"/>
    <property type="molecule type" value="Genomic_DNA"/>
</dbReference>
<reference evidence="1 2" key="1">
    <citation type="journal article" date="2005" name="Nucleic Acids Res.">
        <title>Genomic blueprint of Hahella chejuensis, a marine microbe producing an algicidal agent.</title>
        <authorList>
            <person name="Jeong H."/>
            <person name="Yim J.H."/>
            <person name="Lee C."/>
            <person name="Choi S.-H."/>
            <person name="Park Y.K."/>
            <person name="Yoon S.H."/>
            <person name="Hur C.-G."/>
            <person name="Kang H.-Y."/>
            <person name="Kim D."/>
            <person name="Lee H.H."/>
            <person name="Park K.H."/>
            <person name="Park S.-H."/>
            <person name="Park H.-S."/>
            <person name="Lee H.K."/>
            <person name="Oh T.K."/>
            <person name="Kim J.F."/>
        </authorList>
    </citation>
    <scope>NUCLEOTIDE SEQUENCE [LARGE SCALE GENOMIC DNA]</scope>
    <source>
        <strain evidence="1 2">KCTC 2396</strain>
    </source>
</reference>
<dbReference type="KEGG" id="hch:HCH_01559"/>
<accession>Q2SLQ8</accession>
<organism evidence="1 2">
    <name type="scientific">Hahella chejuensis (strain KCTC 2396)</name>
    <dbReference type="NCBI Taxonomy" id="349521"/>
    <lineage>
        <taxon>Bacteria</taxon>
        <taxon>Pseudomonadati</taxon>
        <taxon>Pseudomonadota</taxon>
        <taxon>Gammaproteobacteria</taxon>
        <taxon>Oceanospirillales</taxon>
        <taxon>Hahellaceae</taxon>
        <taxon>Hahella</taxon>
    </lineage>
</organism>
<gene>
    <name evidence="1" type="ordered locus">HCH_01559</name>
</gene>
<evidence type="ECO:0000313" key="2">
    <source>
        <dbReference type="Proteomes" id="UP000000238"/>
    </source>
</evidence>
<dbReference type="InterPro" id="IPR058087">
    <property type="entry name" value="XAC2610_dom"/>
</dbReference>
<protein>
    <recommendedName>
        <fullName evidence="3">Lipoprotein</fullName>
    </recommendedName>
</protein>
<dbReference type="STRING" id="349521.HCH_01559"/>
<dbReference type="RefSeq" id="WP_011395489.1">
    <property type="nucleotide sequence ID" value="NC_007645.1"/>
</dbReference>
<dbReference type="NCBIfam" id="NF047539">
    <property type="entry name" value="XAC2610_fam"/>
    <property type="match status" value="1"/>
</dbReference>
<dbReference type="AlphaFoldDB" id="Q2SLQ8"/>
<evidence type="ECO:0008006" key="3">
    <source>
        <dbReference type="Google" id="ProtNLM"/>
    </source>
</evidence>
<dbReference type="HOGENOM" id="CLU_1508576_0_0_6"/>
<proteinExistence type="predicted"/>
<sequence>MRNPYILLTIFLAACSQAQNQPQQNASPVICAFESEQIDTCHFEDGGNEISATLTTHLSNDDELHISAINISRGKRRQTLSVSPDALLLPGDRGYISFEDINFDNHADIAVTTSLGAANLYLDYWVYSEDQKRYVKVGNFPVLKLHPETQTVTTEVRLNAAQYDRKAYQWRGLELVVVE</sequence>
<keyword evidence="2" id="KW-1185">Reference proteome</keyword>
<dbReference type="OrthoDB" id="5704443at2"/>
<evidence type="ECO:0000313" key="1">
    <source>
        <dbReference type="EMBL" id="ABC28416.1"/>
    </source>
</evidence>
<dbReference type="eggNOG" id="ENOG50336U2">
    <property type="taxonomic scope" value="Bacteria"/>
</dbReference>
<dbReference type="Proteomes" id="UP000000238">
    <property type="component" value="Chromosome"/>
</dbReference>
<name>Q2SLQ8_HAHCH</name>
<dbReference type="PROSITE" id="PS51257">
    <property type="entry name" value="PROKAR_LIPOPROTEIN"/>
    <property type="match status" value="1"/>
</dbReference>